<dbReference type="SUPFAM" id="SSF47413">
    <property type="entry name" value="lambda repressor-like DNA-binding domains"/>
    <property type="match status" value="1"/>
</dbReference>
<dbReference type="InterPro" id="IPR039060">
    <property type="entry name" value="Antitox_HigA"/>
</dbReference>
<evidence type="ECO:0000313" key="2">
    <source>
        <dbReference type="EMBL" id="PCF95348.1"/>
    </source>
</evidence>
<evidence type="ECO:0000313" key="3">
    <source>
        <dbReference type="Proteomes" id="UP000218677"/>
    </source>
</evidence>
<protein>
    <submittedName>
        <fullName evidence="2">Transcriptional regulator</fullName>
    </submittedName>
</protein>
<dbReference type="Pfam" id="PF01381">
    <property type="entry name" value="HTH_3"/>
    <property type="match status" value="1"/>
</dbReference>
<comment type="caution">
    <text evidence="2">The sequence shown here is derived from an EMBL/GenBank/DDBJ whole genome shotgun (WGS) entry which is preliminary data.</text>
</comment>
<accession>A0A2A4HIX4</accession>
<dbReference type="CDD" id="cd00093">
    <property type="entry name" value="HTH_XRE"/>
    <property type="match status" value="1"/>
</dbReference>
<dbReference type="EMBL" id="NWUX01000010">
    <property type="protein sequence ID" value="PCF95348.1"/>
    <property type="molecule type" value="Genomic_DNA"/>
</dbReference>
<dbReference type="OrthoDB" id="9796786at2"/>
<dbReference type="AlphaFoldDB" id="A0A2A4HIX4"/>
<dbReference type="RefSeq" id="WP_096651872.1">
    <property type="nucleotide sequence ID" value="NZ_NWUX01000010.1"/>
</dbReference>
<dbReference type="Proteomes" id="UP000218677">
    <property type="component" value="Unassembled WGS sequence"/>
</dbReference>
<sequence length="132" mass="15089">MNIRPIRTEADYKAALRDVSAYFDNEPELGSEDSDRFDILLTLIEHYEAHQFPVDLPDPIEAIKFRMDQEGLTAKDLEPAIGKRNRVYEILNGKRKLTLAMVWKLHEMFGIPAESLIKPPRHVPALSESGTD</sequence>
<dbReference type="GO" id="GO:0001046">
    <property type="term" value="F:core promoter sequence-specific DNA binding"/>
    <property type="evidence" value="ECO:0007669"/>
    <property type="project" value="TreeGrafter"/>
</dbReference>
<dbReference type="Gene3D" id="1.10.260.40">
    <property type="entry name" value="lambda repressor-like DNA-binding domains"/>
    <property type="match status" value="1"/>
</dbReference>
<dbReference type="InterPro" id="IPR010982">
    <property type="entry name" value="Lambda_DNA-bd_dom_sf"/>
</dbReference>
<dbReference type="PANTHER" id="PTHR40455">
    <property type="entry name" value="ANTITOXIN HIGA"/>
    <property type="match status" value="1"/>
</dbReference>
<feature type="domain" description="HTH cro/C1-type" evidence="1">
    <location>
        <begin position="63"/>
        <end position="116"/>
    </location>
</feature>
<dbReference type="GO" id="GO:0006355">
    <property type="term" value="P:regulation of DNA-templated transcription"/>
    <property type="evidence" value="ECO:0007669"/>
    <property type="project" value="InterPro"/>
</dbReference>
<dbReference type="PANTHER" id="PTHR40455:SF1">
    <property type="entry name" value="ANTITOXIN HIGA"/>
    <property type="match status" value="1"/>
</dbReference>
<dbReference type="SMART" id="SM00530">
    <property type="entry name" value="HTH_XRE"/>
    <property type="match status" value="1"/>
</dbReference>
<proteinExistence type="predicted"/>
<keyword evidence="3" id="KW-1185">Reference proteome</keyword>
<organism evidence="2 3">
    <name type="scientific">Vreelandella nigrificans</name>
    <dbReference type="NCBI Taxonomy" id="2042704"/>
    <lineage>
        <taxon>Bacteria</taxon>
        <taxon>Pseudomonadati</taxon>
        <taxon>Pseudomonadota</taxon>
        <taxon>Gammaproteobacteria</taxon>
        <taxon>Oceanospirillales</taxon>
        <taxon>Halomonadaceae</taxon>
        <taxon>Vreelandella</taxon>
    </lineage>
</organism>
<dbReference type="InterPro" id="IPR001387">
    <property type="entry name" value="Cro/C1-type_HTH"/>
</dbReference>
<dbReference type="PROSITE" id="PS50943">
    <property type="entry name" value="HTH_CROC1"/>
    <property type="match status" value="1"/>
</dbReference>
<name>A0A2A4HIX4_9GAMM</name>
<evidence type="ECO:0000259" key="1">
    <source>
        <dbReference type="PROSITE" id="PS50943"/>
    </source>
</evidence>
<gene>
    <name evidence="2" type="ORF">CPA45_12470</name>
</gene>
<reference evidence="3" key="1">
    <citation type="submission" date="2017-09" db="EMBL/GenBank/DDBJ databases">
        <authorList>
            <person name="Cho G.-S."/>
            <person name="Oguntoyinbo F.A."/>
            <person name="Cnockaert M."/>
            <person name="Kabisch J."/>
            <person name="Neve H."/>
            <person name="Bockelmann W."/>
            <person name="Wenning M."/>
            <person name="Franz C.M."/>
            <person name="Vandamme P."/>
        </authorList>
    </citation>
    <scope>NUCLEOTIDE SEQUENCE [LARGE SCALE GENOMIC DNA]</scope>
    <source>
        <strain evidence="3">MBT G8648</strain>
    </source>
</reference>